<name>A0A4T0X893_9ASCO</name>
<organism evidence="1 2">
    <name type="scientific">Pichia inconspicua</name>
    <dbReference type="NCBI Taxonomy" id="52247"/>
    <lineage>
        <taxon>Eukaryota</taxon>
        <taxon>Fungi</taxon>
        <taxon>Dikarya</taxon>
        <taxon>Ascomycota</taxon>
        <taxon>Saccharomycotina</taxon>
        <taxon>Pichiomycetes</taxon>
        <taxon>Pichiales</taxon>
        <taxon>Pichiaceae</taxon>
        <taxon>Pichia</taxon>
    </lineage>
</organism>
<dbReference type="AlphaFoldDB" id="A0A4T0X893"/>
<accession>A0A4T0X893</accession>
<proteinExistence type="predicted"/>
<gene>
    <name evidence="1" type="ORF">CANINC_000440</name>
</gene>
<dbReference type="Proteomes" id="UP000307173">
    <property type="component" value="Unassembled WGS sequence"/>
</dbReference>
<sequence length="120" mass="14099">MENNTKEREQEQSYKEFCNRLDKWIGCINLGVDEPYLLSTSQLTKSSYTTIFHENRIMVLPPSKSLQNEIQKSLREVSNKWEKYAVEVKQEKNGMYKLVVNAKGEVKAPKKQTNFCRYVT</sequence>
<keyword evidence="2" id="KW-1185">Reference proteome</keyword>
<evidence type="ECO:0000313" key="1">
    <source>
        <dbReference type="EMBL" id="TID30994.1"/>
    </source>
</evidence>
<evidence type="ECO:0000313" key="2">
    <source>
        <dbReference type="Proteomes" id="UP000307173"/>
    </source>
</evidence>
<dbReference type="EMBL" id="SELW01000071">
    <property type="protein sequence ID" value="TID30994.1"/>
    <property type="molecule type" value="Genomic_DNA"/>
</dbReference>
<comment type="caution">
    <text evidence="1">The sequence shown here is derived from an EMBL/GenBank/DDBJ whole genome shotgun (WGS) entry which is preliminary data.</text>
</comment>
<protein>
    <submittedName>
        <fullName evidence="1">Uncharacterized protein</fullName>
    </submittedName>
</protein>
<reference evidence="1 2" key="1">
    <citation type="journal article" date="2019" name="Front. Genet.">
        <title>Whole-Genome Sequencing of the Opportunistic Yeast Pathogen Candida inconspicua Uncovers Its Hybrid Origin.</title>
        <authorList>
            <person name="Mixao V."/>
            <person name="Hansen A.P."/>
            <person name="Saus E."/>
            <person name="Boekhout T."/>
            <person name="Lass-Florl C."/>
            <person name="Gabaldon T."/>
        </authorList>
    </citation>
    <scope>NUCLEOTIDE SEQUENCE [LARGE SCALE GENOMIC DNA]</scope>
    <source>
        <strain evidence="1 2">CBS 180</strain>
    </source>
</reference>